<reference evidence="1" key="2">
    <citation type="journal article" date="2015" name="Data Brief">
        <title>Shoot transcriptome of the giant reed, Arundo donax.</title>
        <authorList>
            <person name="Barrero R.A."/>
            <person name="Guerrero F.D."/>
            <person name="Moolhuijzen P."/>
            <person name="Goolsby J.A."/>
            <person name="Tidwell J."/>
            <person name="Bellgard S.E."/>
            <person name="Bellgard M.I."/>
        </authorList>
    </citation>
    <scope>NUCLEOTIDE SEQUENCE</scope>
    <source>
        <tissue evidence="1">Shoot tissue taken approximately 20 cm above the soil surface</tissue>
    </source>
</reference>
<protein>
    <submittedName>
        <fullName evidence="1">Uncharacterized protein</fullName>
    </submittedName>
</protein>
<accession>A0A0A8Z699</accession>
<reference evidence="1" key="1">
    <citation type="submission" date="2014-09" db="EMBL/GenBank/DDBJ databases">
        <authorList>
            <person name="Magalhaes I.L.F."/>
            <person name="Oliveira U."/>
            <person name="Santos F.R."/>
            <person name="Vidigal T.H.D.A."/>
            <person name="Brescovit A.D."/>
            <person name="Santos A.J."/>
        </authorList>
    </citation>
    <scope>NUCLEOTIDE SEQUENCE</scope>
    <source>
        <tissue evidence="1">Shoot tissue taken approximately 20 cm above the soil surface</tissue>
    </source>
</reference>
<name>A0A0A8Z699_ARUDO</name>
<organism evidence="1">
    <name type="scientific">Arundo donax</name>
    <name type="common">Giant reed</name>
    <name type="synonym">Donax arundinaceus</name>
    <dbReference type="NCBI Taxonomy" id="35708"/>
    <lineage>
        <taxon>Eukaryota</taxon>
        <taxon>Viridiplantae</taxon>
        <taxon>Streptophyta</taxon>
        <taxon>Embryophyta</taxon>
        <taxon>Tracheophyta</taxon>
        <taxon>Spermatophyta</taxon>
        <taxon>Magnoliopsida</taxon>
        <taxon>Liliopsida</taxon>
        <taxon>Poales</taxon>
        <taxon>Poaceae</taxon>
        <taxon>PACMAD clade</taxon>
        <taxon>Arundinoideae</taxon>
        <taxon>Arundineae</taxon>
        <taxon>Arundo</taxon>
    </lineage>
</organism>
<proteinExistence type="predicted"/>
<sequence length="14" mass="1710">MNKQILSYRNSLNE</sequence>
<evidence type="ECO:0000313" key="1">
    <source>
        <dbReference type="EMBL" id="JAD34331.1"/>
    </source>
</evidence>
<dbReference type="EMBL" id="GBRH01263564">
    <property type="protein sequence ID" value="JAD34331.1"/>
    <property type="molecule type" value="Transcribed_RNA"/>
</dbReference>